<dbReference type="Pfam" id="PF04245">
    <property type="entry name" value="NA37"/>
    <property type="match status" value="1"/>
</dbReference>
<dbReference type="GO" id="GO:0009295">
    <property type="term" value="C:nucleoid"/>
    <property type="evidence" value="ECO:0007669"/>
    <property type="project" value="InterPro"/>
</dbReference>
<evidence type="ECO:0000313" key="1">
    <source>
        <dbReference type="EMBL" id="QTC44342.1"/>
    </source>
</evidence>
<dbReference type="RefSeq" id="WP_019105958.1">
    <property type="nucleotide sequence ID" value="NZ_CAEI01000119.1"/>
</dbReference>
<geneLocation type="plasmid" evidence="1 2">
    <name>pOC5aA</name>
</geneLocation>
<name>A0A8A4JYW5_PANAN</name>
<evidence type="ECO:0000313" key="2">
    <source>
        <dbReference type="Proteomes" id="UP000663901"/>
    </source>
</evidence>
<sequence length="345" mass="39599">MSLLTEEEIQQLTINKMIFHVVGKGLTAPITLKEITPLIYNEFFLARIKSSLKGNLFKFKANSNVERILRIMSEINKHPKTNFTEESKQLAVDFHTKHKGNASKGAFFVFELNSGVKRFYALLKYENDEVVRYYLDANKKNYKPKLEFFTESFTRKADSIQKVALVKLDPVQGGDITVLDRSNRAHISEYFEGFLEVKRSNSIVDLNVKLLDALKDVFKENRSFLPEHVATDGVKRIYKHLGTKEFSFDTVDPDTTLTAIFGPLDDIPKIKEAFNKKVKESGFLGESFQVKPEYIEKPATYKWVTKEGVTIIFDDNSKVQRKPLPNGKYEIKIITTGLKQDDFNS</sequence>
<reference evidence="1" key="1">
    <citation type="submission" date="2020-07" db="EMBL/GenBank/DDBJ databases">
        <title>Genome Sequences for Panteoa spp. that cause Center Rot in Onions.</title>
        <authorList>
            <person name="Asselin J.A."/>
            <person name="Helmann T."/>
            <person name="Beer S."/>
            <person name="Stodghill P."/>
        </authorList>
    </citation>
    <scope>NUCLEOTIDE SEQUENCE</scope>
    <source>
        <strain evidence="1">OC5a</strain>
        <plasmid evidence="1">pOC5aA</plasmid>
    </source>
</reference>
<dbReference type="InterPro" id="IPR007358">
    <property type="entry name" value="Nucleoid_associated_NdpA"/>
</dbReference>
<keyword evidence="1" id="KW-0614">Plasmid</keyword>
<organism evidence="1 2">
    <name type="scientific">Pantoea ananas</name>
    <name type="common">Erwinia uredovora</name>
    <dbReference type="NCBI Taxonomy" id="553"/>
    <lineage>
        <taxon>Bacteria</taxon>
        <taxon>Pseudomonadati</taxon>
        <taxon>Pseudomonadota</taxon>
        <taxon>Gammaproteobacteria</taxon>
        <taxon>Enterobacterales</taxon>
        <taxon>Erwiniaceae</taxon>
        <taxon>Pantoea</taxon>
    </lineage>
</organism>
<gene>
    <name evidence="1" type="ORF">H0Z12_00255</name>
</gene>
<dbReference type="Proteomes" id="UP000663901">
    <property type="component" value="Plasmid pOC5aA"/>
</dbReference>
<protein>
    <submittedName>
        <fullName evidence="1">Nucleoid-associated protein</fullName>
    </submittedName>
</protein>
<accession>A0A8A4JYW5</accession>
<proteinExistence type="predicted"/>
<dbReference type="AlphaFoldDB" id="A0A8A4JYW5"/>
<dbReference type="EMBL" id="CP059083">
    <property type="protein sequence ID" value="QTC44342.1"/>
    <property type="molecule type" value="Genomic_DNA"/>
</dbReference>